<sequence length="111" mass="12395">MICGSCALVNLILTLGRRRSRSNPPLQLRTRCRSPAQDRLAWVDVTLRHHRFADMIQDSDQQCQFSTRSARESSFAALFEPRRAGQTDRTNCRCRAAQTSQTAVPGSTASA</sequence>
<evidence type="ECO:0000313" key="2">
    <source>
        <dbReference type="Proteomes" id="UP001174936"/>
    </source>
</evidence>
<dbReference type="EMBL" id="JAULSV010000001">
    <property type="protein sequence ID" value="KAK0657356.1"/>
    <property type="molecule type" value="Genomic_DNA"/>
</dbReference>
<dbReference type="AlphaFoldDB" id="A0AA39YST7"/>
<evidence type="ECO:0000313" key="1">
    <source>
        <dbReference type="EMBL" id="KAK0657356.1"/>
    </source>
</evidence>
<keyword evidence="2" id="KW-1185">Reference proteome</keyword>
<reference evidence="1" key="1">
    <citation type="submission" date="2023-06" db="EMBL/GenBank/DDBJ databases">
        <title>Genome-scale phylogeny and comparative genomics of the fungal order Sordariales.</title>
        <authorList>
            <consortium name="Lawrence Berkeley National Laboratory"/>
            <person name="Hensen N."/>
            <person name="Bonometti L."/>
            <person name="Westerberg I."/>
            <person name="Brannstrom I.O."/>
            <person name="Guillou S."/>
            <person name="Cros-Aarteil S."/>
            <person name="Calhoun S."/>
            <person name="Haridas S."/>
            <person name="Kuo A."/>
            <person name="Mondo S."/>
            <person name="Pangilinan J."/>
            <person name="Riley R."/>
            <person name="Labutti K."/>
            <person name="Andreopoulos B."/>
            <person name="Lipzen A."/>
            <person name="Chen C."/>
            <person name="Yanf M."/>
            <person name="Daum C."/>
            <person name="Ng V."/>
            <person name="Clum A."/>
            <person name="Steindorff A."/>
            <person name="Ohm R."/>
            <person name="Martin F."/>
            <person name="Silar P."/>
            <person name="Natvig D."/>
            <person name="Lalanne C."/>
            <person name="Gautier V."/>
            <person name="Ament-Velasquez S.L."/>
            <person name="Kruys A."/>
            <person name="Hutchinson M.I."/>
            <person name="Powell A.J."/>
            <person name="Barry K."/>
            <person name="Miller A.N."/>
            <person name="Grigoriev I.V."/>
            <person name="Debuchy R."/>
            <person name="Gladieux P."/>
            <person name="Thoren M.H."/>
            <person name="Johannesson H."/>
        </authorList>
    </citation>
    <scope>NUCLEOTIDE SEQUENCE</scope>
    <source>
        <strain evidence="1">SMH2532-1</strain>
    </source>
</reference>
<proteinExistence type="predicted"/>
<accession>A0AA39YST7</accession>
<protein>
    <submittedName>
        <fullName evidence="1">Uncharacterized protein</fullName>
    </submittedName>
</protein>
<name>A0AA39YST7_9PEZI</name>
<comment type="caution">
    <text evidence="1">The sequence shown here is derived from an EMBL/GenBank/DDBJ whole genome shotgun (WGS) entry which is preliminary data.</text>
</comment>
<dbReference type="Proteomes" id="UP001174936">
    <property type="component" value="Unassembled WGS sequence"/>
</dbReference>
<organism evidence="1 2">
    <name type="scientific">Cercophora newfieldiana</name>
    <dbReference type="NCBI Taxonomy" id="92897"/>
    <lineage>
        <taxon>Eukaryota</taxon>
        <taxon>Fungi</taxon>
        <taxon>Dikarya</taxon>
        <taxon>Ascomycota</taxon>
        <taxon>Pezizomycotina</taxon>
        <taxon>Sordariomycetes</taxon>
        <taxon>Sordariomycetidae</taxon>
        <taxon>Sordariales</taxon>
        <taxon>Lasiosphaeriaceae</taxon>
        <taxon>Cercophora</taxon>
    </lineage>
</organism>
<gene>
    <name evidence="1" type="ORF">B0T16DRAFT_58752</name>
</gene>